<evidence type="ECO:0000259" key="5">
    <source>
        <dbReference type="Pfam" id="PF04810"/>
    </source>
</evidence>
<dbReference type="InterPro" id="IPR050550">
    <property type="entry name" value="SEC23_SEC24_subfamily"/>
</dbReference>
<proteinExistence type="inferred from homology"/>
<name>A0A1Q9EFP3_SYMMI</name>
<dbReference type="InterPro" id="IPR006895">
    <property type="entry name" value="Znf_Sec23_Sec24"/>
</dbReference>
<dbReference type="GO" id="GO:0000149">
    <property type="term" value="F:SNARE binding"/>
    <property type="evidence" value="ECO:0007669"/>
    <property type="project" value="TreeGrafter"/>
</dbReference>
<dbReference type="Gene3D" id="3.40.20.10">
    <property type="entry name" value="Severin"/>
    <property type="match status" value="1"/>
</dbReference>
<feature type="region of interest" description="Disordered" evidence="4">
    <location>
        <begin position="172"/>
        <end position="234"/>
    </location>
</feature>
<dbReference type="InterPro" id="IPR036174">
    <property type="entry name" value="Znf_Sec23_Sec24_sf"/>
</dbReference>
<keyword evidence="10" id="KW-1185">Reference proteome</keyword>
<feature type="domain" description="Zinc finger Sec23/Sec24-type" evidence="5">
    <location>
        <begin position="313"/>
        <end position="351"/>
    </location>
</feature>
<feature type="domain" description="Sec23/Sec24 helical" evidence="7">
    <location>
        <begin position="734"/>
        <end position="829"/>
    </location>
</feature>
<feature type="compositionally biased region" description="Basic and acidic residues" evidence="4">
    <location>
        <begin position="203"/>
        <end position="218"/>
    </location>
</feature>
<accession>A0A1Q9EFP3</accession>
<dbReference type="AlphaFoldDB" id="A0A1Q9EFP3"/>
<dbReference type="Pfam" id="PF04810">
    <property type="entry name" value="zf-Sec23_Sec24"/>
    <property type="match status" value="1"/>
</dbReference>
<dbReference type="Gene3D" id="3.40.50.410">
    <property type="entry name" value="von Willebrand factor, type A domain"/>
    <property type="match status" value="1"/>
</dbReference>
<dbReference type="InterPro" id="IPR012990">
    <property type="entry name" value="Beta-sandwich_Sec23_24"/>
</dbReference>
<dbReference type="Proteomes" id="UP000186817">
    <property type="component" value="Unassembled WGS sequence"/>
</dbReference>
<dbReference type="OMA" id="RLCKHGD"/>
<dbReference type="GO" id="GO:0006886">
    <property type="term" value="P:intracellular protein transport"/>
    <property type="evidence" value="ECO:0007669"/>
    <property type="project" value="InterPro"/>
</dbReference>
<dbReference type="Pfam" id="PF08033">
    <property type="entry name" value="Sec23_BS"/>
    <property type="match status" value="1"/>
</dbReference>
<dbReference type="GO" id="GO:0070971">
    <property type="term" value="C:endoplasmic reticulum exit site"/>
    <property type="evidence" value="ECO:0007669"/>
    <property type="project" value="TreeGrafter"/>
</dbReference>
<dbReference type="SUPFAM" id="SSF81995">
    <property type="entry name" value="beta-sandwich domain of Sec23/24"/>
    <property type="match status" value="1"/>
</dbReference>
<dbReference type="SUPFAM" id="SSF53300">
    <property type="entry name" value="vWA-like"/>
    <property type="match status" value="1"/>
</dbReference>
<evidence type="ECO:0000256" key="2">
    <source>
        <dbReference type="ARBA" id="ARBA00022448"/>
    </source>
</evidence>
<dbReference type="InterPro" id="IPR029006">
    <property type="entry name" value="ADF-H/Gelsolin-like_dom_sf"/>
</dbReference>
<dbReference type="GO" id="GO:0008270">
    <property type="term" value="F:zinc ion binding"/>
    <property type="evidence" value="ECO:0007669"/>
    <property type="project" value="InterPro"/>
</dbReference>
<organism evidence="9 10">
    <name type="scientific">Symbiodinium microadriaticum</name>
    <name type="common">Dinoflagellate</name>
    <name type="synonym">Zooxanthella microadriatica</name>
    <dbReference type="NCBI Taxonomy" id="2951"/>
    <lineage>
        <taxon>Eukaryota</taxon>
        <taxon>Sar</taxon>
        <taxon>Alveolata</taxon>
        <taxon>Dinophyceae</taxon>
        <taxon>Suessiales</taxon>
        <taxon>Symbiodiniaceae</taxon>
        <taxon>Symbiodinium</taxon>
    </lineage>
</organism>
<dbReference type="PANTHER" id="PTHR13803">
    <property type="entry name" value="SEC24-RELATED PROTEIN"/>
    <property type="match status" value="1"/>
</dbReference>
<keyword evidence="3" id="KW-0653">Protein transport</keyword>
<evidence type="ECO:0000256" key="3">
    <source>
        <dbReference type="ARBA" id="ARBA00022927"/>
    </source>
</evidence>
<dbReference type="EMBL" id="LSRX01000165">
    <property type="protein sequence ID" value="OLQ06208.1"/>
    <property type="molecule type" value="Genomic_DNA"/>
</dbReference>
<dbReference type="Gene3D" id="2.30.30.380">
    <property type="entry name" value="Zn-finger domain of Sec23/24"/>
    <property type="match status" value="1"/>
</dbReference>
<evidence type="ECO:0000256" key="1">
    <source>
        <dbReference type="ARBA" id="ARBA00008334"/>
    </source>
</evidence>
<dbReference type="GO" id="GO:0090110">
    <property type="term" value="P:COPII-coated vesicle cargo loading"/>
    <property type="evidence" value="ECO:0007669"/>
    <property type="project" value="TreeGrafter"/>
</dbReference>
<dbReference type="Pfam" id="PF04815">
    <property type="entry name" value="Sec23_helical"/>
    <property type="match status" value="1"/>
</dbReference>
<dbReference type="PANTHER" id="PTHR13803:SF4">
    <property type="entry name" value="SECRETORY 24CD, ISOFORM C"/>
    <property type="match status" value="1"/>
</dbReference>
<evidence type="ECO:0000259" key="7">
    <source>
        <dbReference type="Pfam" id="PF04815"/>
    </source>
</evidence>
<dbReference type="Pfam" id="PF04811">
    <property type="entry name" value="Sec23_trunk"/>
    <property type="match status" value="1"/>
</dbReference>
<reference evidence="9 10" key="1">
    <citation type="submission" date="2016-02" db="EMBL/GenBank/DDBJ databases">
        <title>Genome analysis of coral dinoflagellate symbionts highlights evolutionary adaptations to a symbiotic lifestyle.</title>
        <authorList>
            <person name="Aranda M."/>
            <person name="Li Y."/>
            <person name="Liew Y.J."/>
            <person name="Baumgarten S."/>
            <person name="Simakov O."/>
            <person name="Wilson M."/>
            <person name="Piel J."/>
            <person name="Ashoor H."/>
            <person name="Bougouffa S."/>
            <person name="Bajic V.B."/>
            <person name="Ryu T."/>
            <person name="Ravasi T."/>
            <person name="Bayer T."/>
            <person name="Micklem G."/>
            <person name="Kim H."/>
            <person name="Bhak J."/>
            <person name="Lajeunesse T.C."/>
            <person name="Voolstra C.R."/>
        </authorList>
    </citation>
    <scope>NUCLEOTIDE SEQUENCE [LARGE SCALE GENOMIC DNA]</scope>
    <source>
        <strain evidence="9 10">CCMP2467</strain>
    </source>
</reference>
<dbReference type="SUPFAM" id="SSF82919">
    <property type="entry name" value="Zn-finger domain of Sec23/24"/>
    <property type="match status" value="1"/>
</dbReference>
<feature type="domain" description="Sec23/Sec24 trunk" evidence="6">
    <location>
        <begin position="390"/>
        <end position="631"/>
    </location>
</feature>
<sequence length="1080" mass="116740">MQPACFDPVLIANSSPLASASPAISNARTEPSPAAPDASRTSSVSNSRPDHINDNTMSKIKFFKEGGATPPEGSPTSRLSGSPVSFYPAFKPGAVQASGPAPPPAANSLNGSPFAMSPPQSGASFAMYGGETPGSKTPGGYTPVAFTPTGYTPGAYTPGGQLKRANSGAITLDASPMKHGVPRSISGTPRKFGGPAASPNSRRRTETKKSNSRIDPEQVPRPVGQPEAAKQEGGKVYETTKYHVPPAATAVCTVVDCGSSSCEFIRSTVNQVPAYPSTANTAHIPMAVVCQPFAELTAFEADIPCVDLGESGPFRCNRCKAYVNPFFLWHNSGKEATCNFCGQRVEVPLEYMCNLDEKGQRVDKASRPELNRGTVDYVAPSDYSETAPVVPATIFVIEATQRSLQCGLLPQVMWTLRSLLGFMEKPSSRIGILLFDHALHFFAFYPGLDCARQITVSDTEDPFAPCGAEQLLVDAEDPAYRSQIDTLLDELPGLLCAEGLAEQAAGCAALKAATELLGSRGGGHVIMFHASLPNSGIGALRHRDDIKLASEPEGGGLFSVQQPTFFEEIGADCLNRGVAVSVFCAPATGIYIDMATLCRIPRRTGGEICYYPGFDPSRDGERLHYDLSRTVVQQAVFSVMFKLRVSKGLAVDSIHSTWDPEVIDPSTFSVSRMSVDSTADFVLVHGERIEGQKNAYVQVACLYTDKRGKRLIRVHTLQLPLTSSLSNVFRYTEIDAVTNLLLKQAADSALNGNGSFKDKLTKSCVDMLHAYRANCASMTAAGQLILPESLKLLPLYIGTIRKFPAFRAGSDIKVDDRIVSLIRTLGLPIGLTAPLVYPRVYTMLPLPDKAGLPTGIGDNVFMPPTIAGSSDKLATDRIYLIDNGISLRLYVRPEVCQETLYQVFGAETLQDVATVLSAPEAYVDSLSEDAESCPGSPSMLCFRVHQTSPASSPPLQKTVLVPSPPTSISFATSTSLFKTSRIDDRPTNPLARCCFDEQISGIFSRMKAQRDDFPAARLLMGPWLRRRYERSTELEFRDASEVVNRHVVWVALFIMAMEGGLVMWQVGHLREFFRREKLIV</sequence>
<evidence type="ECO:0000313" key="9">
    <source>
        <dbReference type="EMBL" id="OLQ06208.1"/>
    </source>
</evidence>
<evidence type="ECO:0000259" key="6">
    <source>
        <dbReference type="Pfam" id="PF04811"/>
    </source>
</evidence>
<dbReference type="SUPFAM" id="SSF81811">
    <property type="entry name" value="Helical domain of Sec23/24"/>
    <property type="match status" value="1"/>
</dbReference>
<feature type="compositionally biased region" description="Polar residues" evidence="4">
    <location>
        <begin position="74"/>
        <end position="83"/>
    </location>
</feature>
<dbReference type="Gene3D" id="2.60.40.1670">
    <property type="entry name" value="beta-sandwich domain of Sec23/24"/>
    <property type="match status" value="1"/>
</dbReference>
<dbReference type="OrthoDB" id="49016at2759"/>
<dbReference type="InterPro" id="IPR006896">
    <property type="entry name" value="Sec23/24_trunk_dom"/>
</dbReference>
<evidence type="ECO:0000256" key="4">
    <source>
        <dbReference type="SAM" id="MobiDB-lite"/>
    </source>
</evidence>
<keyword evidence="2" id="KW-0813">Transport</keyword>
<comment type="similarity">
    <text evidence="1">Belongs to the SEC23/SEC24 family. SEC24 subfamily.</text>
</comment>
<feature type="region of interest" description="Disordered" evidence="4">
    <location>
        <begin position="19"/>
        <end position="141"/>
    </location>
</feature>
<dbReference type="InterPro" id="IPR006900">
    <property type="entry name" value="Sec23/24_helical_dom"/>
</dbReference>
<dbReference type="InterPro" id="IPR036175">
    <property type="entry name" value="Sec23/24_helical_dom_sf"/>
</dbReference>
<dbReference type="GO" id="GO:0030127">
    <property type="term" value="C:COPII vesicle coat"/>
    <property type="evidence" value="ECO:0007669"/>
    <property type="project" value="InterPro"/>
</dbReference>
<comment type="caution">
    <text evidence="9">The sequence shown here is derived from an EMBL/GenBank/DDBJ whole genome shotgun (WGS) entry which is preliminary data.</text>
</comment>
<protein>
    <submittedName>
        <fullName evidence="9">Protein transport protein Sec24C</fullName>
    </submittedName>
</protein>
<dbReference type="Gene3D" id="1.20.120.730">
    <property type="entry name" value="Sec23/Sec24 helical domain"/>
    <property type="match status" value="1"/>
</dbReference>
<gene>
    <name evidence="9" type="primary">SEC24C</name>
    <name evidence="9" type="ORF">AK812_SmicGene10488</name>
</gene>
<evidence type="ECO:0000259" key="8">
    <source>
        <dbReference type="Pfam" id="PF08033"/>
    </source>
</evidence>
<evidence type="ECO:0000313" key="10">
    <source>
        <dbReference type="Proteomes" id="UP000186817"/>
    </source>
</evidence>
<feature type="domain" description="Sec23/Sec24 beta-sandwich" evidence="8">
    <location>
        <begin position="637"/>
        <end position="722"/>
    </location>
</feature>
<dbReference type="InterPro" id="IPR036465">
    <property type="entry name" value="vWFA_dom_sf"/>
</dbReference>